<dbReference type="EMBL" id="JAHHGZ010000038">
    <property type="protein sequence ID" value="MBW4671055.1"/>
    <property type="molecule type" value="Genomic_DNA"/>
</dbReference>
<name>A0A951UYJ3_9CYAN</name>
<dbReference type="AlphaFoldDB" id="A0A951UYJ3"/>
<reference evidence="1" key="1">
    <citation type="submission" date="2021-05" db="EMBL/GenBank/DDBJ databases">
        <authorList>
            <person name="Pietrasiak N."/>
            <person name="Ward R."/>
            <person name="Stajich J.E."/>
            <person name="Kurbessoian T."/>
        </authorList>
    </citation>
    <scope>NUCLEOTIDE SEQUENCE</scope>
    <source>
        <strain evidence="1">GSE-NOS-MK-12-04C</strain>
    </source>
</reference>
<accession>A0A951UYJ3</accession>
<gene>
    <name evidence="1" type="ORF">KME60_27440</name>
</gene>
<organism evidence="1 2">
    <name type="scientific">Cyanomargarita calcarea GSE-NOS-MK-12-04C</name>
    <dbReference type="NCBI Taxonomy" id="2839659"/>
    <lineage>
        <taxon>Bacteria</taxon>
        <taxon>Bacillati</taxon>
        <taxon>Cyanobacteriota</taxon>
        <taxon>Cyanophyceae</taxon>
        <taxon>Nostocales</taxon>
        <taxon>Cyanomargaritaceae</taxon>
        <taxon>Cyanomargarita</taxon>
    </lineage>
</organism>
<protein>
    <submittedName>
        <fullName evidence="1">Uncharacterized protein</fullName>
    </submittedName>
</protein>
<evidence type="ECO:0000313" key="1">
    <source>
        <dbReference type="EMBL" id="MBW4671055.1"/>
    </source>
</evidence>
<proteinExistence type="predicted"/>
<reference evidence="1" key="2">
    <citation type="journal article" date="2022" name="Microbiol. Resour. Announc.">
        <title>Metagenome Sequencing to Explore Phylogenomics of Terrestrial Cyanobacteria.</title>
        <authorList>
            <person name="Ward R.D."/>
            <person name="Stajich J.E."/>
            <person name="Johansen J.R."/>
            <person name="Huntemann M."/>
            <person name="Clum A."/>
            <person name="Foster B."/>
            <person name="Foster B."/>
            <person name="Roux S."/>
            <person name="Palaniappan K."/>
            <person name="Varghese N."/>
            <person name="Mukherjee S."/>
            <person name="Reddy T.B.K."/>
            <person name="Daum C."/>
            <person name="Copeland A."/>
            <person name="Chen I.A."/>
            <person name="Ivanova N.N."/>
            <person name="Kyrpides N.C."/>
            <person name="Shapiro N."/>
            <person name="Eloe-Fadrosh E.A."/>
            <person name="Pietrasiak N."/>
        </authorList>
    </citation>
    <scope>NUCLEOTIDE SEQUENCE</scope>
    <source>
        <strain evidence="1">GSE-NOS-MK-12-04C</strain>
    </source>
</reference>
<evidence type="ECO:0000313" key="2">
    <source>
        <dbReference type="Proteomes" id="UP000729701"/>
    </source>
</evidence>
<comment type="caution">
    <text evidence="1">The sequence shown here is derived from an EMBL/GenBank/DDBJ whole genome shotgun (WGS) entry which is preliminary data.</text>
</comment>
<sequence length="137" mass="16010">MSKNNDVLDKNEIATLGASLRPIEQKLLKQGHKQGVTRIWFQGEEPYFDIFFEFQDNELIWFQFTLRSKSLSWDRRTPIIQTGNTNELQVNDVSFYAASKTIEQDNQLDCEFVQLVKSILQTRVEEEVFSQAIALFN</sequence>
<dbReference type="Proteomes" id="UP000729701">
    <property type="component" value="Unassembled WGS sequence"/>
</dbReference>